<organism evidence="6 7">
    <name type="scientific">Nocardioides imazamoxiresistens</name>
    <dbReference type="NCBI Taxonomy" id="3231893"/>
    <lineage>
        <taxon>Bacteria</taxon>
        <taxon>Bacillati</taxon>
        <taxon>Actinomycetota</taxon>
        <taxon>Actinomycetes</taxon>
        <taxon>Propionibacteriales</taxon>
        <taxon>Nocardioidaceae</taxon>
        <taxon>Nocardioides</taxon>
    </lineage>
</organism>
<keyword evidence="1 6" id="KW-0328">Glycosyltransferase</keyword>
<name>A0ABU3Q0K7_9ACTN</name>
<evidence type="ECO:0000313" key="6">
    <source>
        <dbReference type="EMBL" id="MDT9594555.1"/>
    </source>
</evidence>
<evidence type="ECO:0000256" key="3">
    <source>
        <dbReference type="SAM" id="MobiDB-lite"/>
    </source>
</evidence>
<dbReference type="CDD" id="cd03801">
    <property type="entry name" value="GT4_PimA-like"/>
    <property type="match status" value="1"/>
</dbReference>
<dbReference type="PANTHER" id="PTHR45947:SF3">
    <property type="entry name" value="SULFOQUINOVOSYL TRANSFERASE SQD2"/>
    <property type="match status" value="1"/>
</dbReference>
<dbReference type="RefSeq" id="WP_315734435.1">
    <property type="nucleotide sequence ID" value="NZ_JAVYII010000007.1"/>
</dbReference>
<feature type="region of interest" description="Disordered" evidence="3">
    <location>
        <begin position="366"/>
        <end position="399"/>
    </location>
</feature>
<comment type="caution">
    <text evidence="6">The sequence shown here is derived from an EMBL/GenBank/DDBJ whole genome shotgun (WGS) entry which is preliminary data.</text>
</comment>
<evidence type="ECO:0000256" key="1">
    <source>
        <dbReference type="ARBA" id="ARBA00022676"/>
    </source>
</evidence>
<gene>
    <name evidence="6" type="ORF">RDV89_15835</name>
</gene>
<reference evidence="6 7" key="1">
    <citation type="submission" date="2023-08" db="EMBL/GenBank/DDBJ databases">
        <title>Nocardioides seae sp. nov., a bacterium isolated from a soil.</title>
        <authorList>
            <person name="Wang X."/>
        </authorList>
    </citation>
    <scope>NUCLEOTIDE SEQUENCE [LARGE SCALE GENOMIC DNA]</scope>
    <source>
        <strain evidence="6 7">YZH12</strain>
    </source>
</reference>
<keyword evidence="2 6" id="KW-0808">Transferase</keyword>
<evidence type="ECO:0000313" key="7">
    <source>
        <dbReference type="Proteomes" id="UP001268542"/>
    </source>
</evidence>
<dbReference type="Gene3D" id="3.40.50.2000">
    <property type="entry name" value="Glycogen Phosphorylase B"/>
    <property type="match status" value="2"/>
</dbReference>
<keyword evidence="7" id="KW-1185">Reference proteome</keyword>
<sequence length="399" mass="43474">MRGRQVVFTSWRDTDNPEGGGAERYLEQMAEGLAERGAHVTVFCAAFDGGAREEVRGGVRYVRAGTKTSVYAQALRHLATGRLGRPDVVVDVQNGLPFLTRLVTRAPVVVLVHHVHREQWPVVYPGLVGRVGWWVESRLAPRVYRDSAYVAVSQATRDELGQLGVDRARVRVVHNGTDEPLPTTAPRSPQPTICVVGRLVPHKQVEHAIDAVAALRPEIPGLRLLVVGDGWWADELHDHAEQAGVADAVTFTGHLDEQPKHDAYAASWVMATPSLKEGWGLVIVEAGAHGVPSVAYASAGGTRESIAHDESGLLVDTFDELVAALRRLLTDDELRNHLGEGARARSSKFTWEHARGEFASVLEAEISSSRTERSAMPAGSSRPATRSGPTSAIRRRRRP</sequence>
<dbReference type="SUPFAM" id="SSF53756">
    <property type="entry name" value="UDP-Glycosyltransferase/glycogen phosphorylase"/>
    <property type="match status" value="1"/>
</dbReference>
<proteinExistence type="predicted"/>
<dbReference type="InterPro" id="IPR028098">
    <property type="entry name" value="Glyco_trans_4-like_N"/>
</dbReference>
<evidence type="ECO:0000259" key="5">
    <source>
        <dbReference type="Pfam" id="PF13439"/>
    </source>
</evidence>
<dbReference type="PANTHER" id="PTHR45947">
    <property type="entry name" value="SULFOQUINOVOSYL TRANSFERASE SQD2"/>
    <property type="match status" value="1"/>
</dbReference>
<dbReference type="InterPro" id="IPR001296">
    <property type="entry name" value="Glyco_trans_1"/>
</dbReference>
<dbReference type="EC" id="2.4.-.-" evidence="6"/>
<dbReference type="GO" id="GO:0016757">
    <property type="term" value="F:glycosyltransferase activity"/>
    <property type="evidence" value="ECO:0007669"/>
    <property type="project" value="UniProtKB-KW"/>
</dbReference>
<protein>
    <submittedName>
        <fullName evidence="6">Glycosyltransferase family 4 protein</fullName>
        <ecNumber evidence="6">2.4.-.-</ecNumber>
    </submittedName>
</protein>
<accession>A0ABU3Q0K7</accession>
<evidence type="ECO:0000256" key="2">
    <source>
        <dbReference type="ARBA" id="ARBA00022679"/>
    </source>
</evidence>
<dbReference type="Pfam" id="PF13439">
    <property type="entry name" value="Glyco_transf_4"/>
    <property type="match status" value="1"/>
</dbReference>
<dbReference type="InterPro" id="IPR050194">
    <property type="entry name" value="Glycosyltransferase_grp1"/>
</dbReference>
<feature type="domain" description="Glycosyltransferase subfamily 4-like N-terminal" evidence="5">
    <location>
        <begin position="20"/>
        <end position="178"/>
    </location>
</feature>
<dbReference type="Proteomes" id="UP001268542">
    <property type="component" value="Unassembled WGS sequence"/>
</dbReference>
<dbReference type="EMBL" id="JAVYII010000007">
    <property type="protein sequence ID" value="MDT9594555.1"/>
    <property type="molecule type" value="Genomic_DNA"/>
</dbReference>
<dbReference type="Pfam" id="PF00534">
    <property type="entry name" value="Glycos_transf_1"/>
    <property type="match status" value="1"/>
</dbReference>
<feature type="domain" description="Glycosyl transferase family 1" evidence="4">
    <location>
        <begin position="187"/>
        <end position="344"/>
    </location>
</feature>
<evidence type="ECO:0000259" key="4">
    <source>
        <dbReference type="Pfam" id="PF00534"/>
    </source>
</evidence>